<protein>
    <submittedName>
        <fullName evidence="3">Uncharacterized protein</fullName>
    </submittedName>
</protein>
<dbReference type="GO" id="GO:0032467">
    <property type="term" value="P:positive regulation of cytokinesis"/>
    <property type="evidence" value="ECO:0007669"/>
    <property type="project" value="InterPro"/>
</dbReference>
<dbReference type="InterPro" id="IPR026708">
    <property type="entry name" value="CSPP1"/>
</dbReference>
<keyword evidence="2" id="KW-0812">Transmembrane</keyword>
<reference evidence="3" key="2">
    <citation type="submission" date="2025-09" db="UniProtKB">
        <authorList>
            <consortium name="Ensembl"/>
        </authorList>
    </citation>
    <scope>IDENTIFICATION</scope>
</reference>
<accession>A0A3B3VG99</accession>
<sequence length="319" mass="35805">MDDELENFIRERKARVAEDKASLEKDPPYMEMRAKPCRNYGSTVKENIPPRINIQVKGIFFFVGLPLGAEYEKKKHRLQHELRMDYRRYMAQVTASLSHSHTDHVSGKKKKQDLVNRFTLMLLKVGITCLVQYYYYFSSGFKSLRVSVESFLINLFSGPLQPDRIRQLGLSRREVPGVTEPSATAESGSSSRTTASAEGAVVRGRDMPPPGLPHVAFQSPLLEYSSALGLGEGHLSPSSQHSSLSTNARETHRYNGNFFGLLHNKSLVFNNVSCYDALTHCLSGFFQKRLPSSAALLTKGSLQNPIRRTPSVLRKQEPA</sequence>
<dbReference type="STRING" id="48699.ENSPLAP00000023997"/>
<name>A0A3B3VG99_9TELE</name>
<evidence type="ECO:0000313" key="3">
    <source>
        <dbReference type="Ensembl" id="ENSPLAP00000023997.1"/>
    </source>
</evidence>
<dbReference type="GO" id="GO:0005874">
    <property type="term" value="C:microtubule"/>
    <property type="evidence" value="ECO:0007669"/>
    <property type="project" value="InterPro"/>
</dbReference>
<feature type="transmembrane region" description="Helical" evidence="2">
    <location>
        <begin position="118"/>
        <end position="137"/>
    </location>
</feature>
<proteinExistence type="predicted"/>
<dbReference type="Ensembl" id="ENSPLAT00000004505.1">
    <property type="protein sequence ID" value="ENSPLAP00000023997.1"/>
    <property type="gene ID" value="ENSPLAG00000009831.1"/>
</dbReference>
<organism evidence="3 4">
    <name type="scientific">Poecilia latipinna</name>
    <name type="common">sailfin molly</name>
    <dbReference type="NCBI Taxonomy" id="48699"/>
    <lineage>
        <taxon>Eukaryota</taxon>
        <taxon>Metazoa</taxon>
        <taxon>Chordata</taxon>
        <taxon>Craniata</taxon>
        <taxon>Vertebrata</taxon>
        <taxon>Euteleostomi</taxon>
        <taxon>Actinopterygii</taxon>
        <taxon>Neopterygii</taxon>
        <taxon>Teleostei</taxon>
        <taxon>Neoteleostei</taxon>
        <taxon>Acanthomorphata</taxon>
        <taxon>Ovalentaria</taxon>
        <taxon>Atherinomorphae</taxon>
        <taxon>Cyprinodontiformes</taxon>
        <taxon>Poeciliidae</taxon>
        <taxon>Poeciliinae</taxon>
        <taxon>Poecilia</taxon>
    </lineage>
</organism>
<dbReference type="PANTHER" id="PTHR21616:SF2">
    <property type="entry name" value="CENTROSOME AND SPINDLE POLE-ASSOCIATED PROTEIN 1"/>
    <property type="match status" value="1"/>
</dbReference>
<dbReference type="GO" id="GO:0000922">
    <property type="term" value="C:spindle pole"/>
    <property type="evidence" value="ECO:0007669"/>
    <property type="project" value="InterPro"/>
</dbReference>
<dbReference type="AlphaFoldDB" id="A0A3B3VG99"/>
<dbReference type="GeneTree" id="ENSGT00940000177201"/>
<keyword evidence="2" id="KW-0472">Membrane</keyword>
<evidence type="ECO:0000256" key="1">
    <source>
        <dbReference type="SAM" id="MobiDB-lite"/>
    </source>
</evidence>
<dbReference type="Proteomes" id="UP000261500">
    <property type="component" value="Unplaced"/>
</dbReference>
<reference evidence="3" key="1">
    <citation type="submission" date="2025-08" db="UniProtKB">
        <authorList>
            <consortium name="Ensembl"/>
        </authorList>
    </citation>
    <scope>IDENTIFICATION</scope>
</reference>
<keyword evidence="4" id="KW-1185">Reference proteome</keyword>
<evidence type="ECO:0000256" key="2">
    <source>
        <dbReference type="SAM" id="Phobius"/>
    </source>
</evidence>
<dbReference type="PANTHER" id="PTHR21616">
    <property type="entry name" value="CENTROSOME SPINDLE POLE ASSOCIATED PROTEIN"/>
    <property type="match status" value="1"/>
</dbReference>
<keyword evidence="2" id="KW-1133">Transmembrane helix</keyword>
<evidence type="ECO:0000313" key="4">
    <source>
        <dbReference type="Proteomes" id="UP000261500"/>
    </source>
</evidence>
<feature type="compositionally biased region" description="Polar residues" evidence="1">
    <location>
        <begin position="181"/>
        <end position="196"/>
    </location>
</feature>
<feature type="region of interest" description="Disordered" evidence="1">
    <location>
        <begin position="171"/>
        <end position="205"/>
    </location>
</feature>
<dbReference type="GO" id="GO:0005813">
    <property type="term" value="C:centrosome"/>
    <property type="evidence" value="ECO:0007669"/>
    <property type="project" value="InterPro"/>
</dbReference>